<evidence type="ECO:0000313" key="2">
    <source>
        <dbReference type="Proteomes" id="UP000014018"/>
    </source>
</evidence>
<dbReference type="RefSeq" id="WP_016110722.1">
    <property type="nucleotide sequence ID" value="NZ_KB976182.1"/>
</dbReference>
<protein>
    <submittedName>
        <fullName evidence="1">Uncharacterized protein</fullName>
    </submittedName>
</protein>
<proteinExistence type="predicted"/>
<dbReference type="Proteomes" id="UP000014018">
    <property type="component" value="Unassembled WGS sequence"/>
</dbReference>
<comment type="caution">
    <text evidence="1">The sequence shown here is derived from an EMBL/GenBank/DDBJ whole genome shotgun (WGS) entry which is preliminary data.</text>
</comment>
<reference evidence="1 2" key="1">
    <citation type="submission" date="2012-12" db="EMBL/GenBank/DDBJ databases">
        <title>The Genome Sequence of Bacillus cereus VD133.</title>
        <authorList>
            <consortium name="The Broad Institute Genome Sequencing Platform"/>
            <consortium name="The Broad Institute Genome Sequencing Center for Infectious Disease"/>
            <person name="Feldgarden M."/>
            <person name="Van der Auwera G.A."/>
            <person name="Mahillon J."/>
            <person name="Duprez V."/>
            <person name="Timmery S."/>
            <person name="Mattelet C."/>
            <person name="Dierick K."/>
            <person name="Sun M."/>
            <person name="Yu Z."/>
            <person name="Zhu L."/>
            <person name="Hu X."/>
            <person name="Shank E.B."/>
            <person name="Swiecicka I."/>
            <person name="Hansen B.M."/>
            <person name="Andrup L."/>
            <person name="Walker B."/>
            <person name="Young S.K."/>
            <person name="Zeng Q."/>
            <person name="Gargeya S."/>
            <person name="Fitzgerald M."/>
            <person name="Haas B."/>
            <person name="Abouelleil A."/>
            <person name="Alvarado L."/>
            <person name="Arachchi H.M."/>
            <person name="Berlin A.M."/>
            <person name="Chapman S.B."/>
            <person name="Dewar J."/>
            <person name="Goldberg J."/>
            <person name="Griggs A."/>
            <person name="Gujja S."/>
            <person name="Hansen M."/>
            <person name="Howarth C."/>
            <person name="Imamovic A."/>
            <person name="Larimer J."/>
            <person name="McCowan C."/>
            <person name="Murphy C."/>
            <person name="Neiman D."/>
            <person name="Pearson M."/>
            <person name="Priest M."/>
            <person name="Roberts A."/>
            <person name="Saif S."/>
            <person name="Shea T."/>
            <person name="Sisk P."/>
            <person name="Sykes S."/>
            <person name="Wortman J."/>
            <person name="Nusbaum C."/>
            <person name="Birren B."/>
        </authorList>
    </citation>
    <scope>NUCLEOTIDE SEQUENCE [LARGE SCALE GENOMIC DNA]</scope>
    <source>
        <strain evidence="1 2">VD133</strain>
    </source>
</reference>
<dbReference type="EMBL" id="AHFB01000195">
    <property type="protein sequence ID" value="EOO23388.1"/>
    <property type="molecule type" value="Genomic_DNA"/>
</dbReference>
<gene>
    <name evidence="1" type="ORF">IIU_07046</name>
</gene>
<evidence type="ECO:0000313" key="1">
    <source>
        <dbReference type="EMBL" id="EOO23388.1"/>
    </source>
</evidence>
<sequence>MSLYKQLSDTLLINFFIKMNNNIRQGILSKIMSYEINLIKTEIEKREIAEIDLNIYQEHIQSQYK</sequence>
<dbReference type="AlphaFoldDB" id="A0A9W5UYV3"/>
<organism evidence="1 2">
    <name type="scientific">Bacillus cereus VD133</name>
    <dbReference type="NCBI Taxonomy" id="1053233"/>
    <lineage>
        <taxon>Bacteria</taxon>
        <taxon>Bacillati</taxon>
        <taxon>Bacillota</taxon>
        <taxon>Bacilli</taxon>
        <taxon>Bacillales</taxon>
        <taxon>Bacillaceae</taxon>
        <taxon>Bacillus</taxon>
        <taxon>Bacillus cereus group</taxon>
    </lineage>
</organism>
<name>A0A9W5UYV3_BACCE</name>
<accession>A0A9W5UYV3</accession>